<protein>
    <recommendedName>
        <fullName evidence="4">ABC transporter permease</fullName>
    </recommendedName>
</protein>
<keyword evidence="3" id="KW-1185">Reference proteome</keyword>
<feature type="transmembrane region" description="Helical" evidence="1">
    <location>
        <begin position="212"/>
        <end position="234"/>
    </location>
</feature>
<reference evidence="2 3" key="1">
    <citation type="submission" date="2018-07" db="EMBL/GenBank/DDBJ databases">
        <title>Dyadobacter roseus sp. nov., isolated from rose rhizosphere soil.</title>
        <authorList>
            <person name="Chen L."/>
        </authorList>
    </citation>
    <scope>NUCLEOTIDE SEQUENCE [LARGE SCALE GENOMIC DNA]</scope>
    <source>
        <strain evidence="2 3">RS19</strain>
    </source>
</reference>
<keyword evidence="1" id="KW-0812">Transmembrane</keyword>
<feature type="transmembrane region" description="Helical" evidence="1">
    <location>
        <begin position="241"/>
        <end position="261"/>
    </location>
</feature>
<dbReference type="OrthoDB" id="6016419at2"/>
<evidence type="ECO:0000313" key="3">
    <source>
        <dbReference type="Proteomes" id="UP000256373"/>
    </source>
</evidence>
<dbReference type="RefSeq" id="WP_115832086.1">
    <property type="nucleotide sequence ID" value="NZ_QNUL01000014.1"/>
</dbReference>
<feature type="transmembrane region" description="Helical" evidence="1">
    <location>
        <begin position="432"/>
        <end position="450"/>
    </location>
</feature>
<keyword evidence="1" id="KW-1133">Transmembrane helix</keyword>
<keyword evidence="1" id="KW-0472">Membrane</keyword>
<evidence type="ECO:0008006" key="4">
    <source>
        <dbReference type="Google" id="ProtNLM"/>
    </source>
</evidence>
<proteinExistence type="predicted"/>
<dbReference type="Pfam" id="PF12040">
    <property type="entry name" value="DUF3526"/>
    <property type="match status" value="1"/>
</dbReference>
<evidence type="ECO:0000256" key="1">
    <source>
        <dbReference type="SAM" id="Phobius"/>
    </source>
</evidence>
<dbReference type="PANTHER" id="PTHR43471">
    <property type="entry name" value="ABC TRANSPORTER PERMEASE"/>
    <property type="match status" value="1"/>
</dbReference>
<name>A0A3D8Y8T9_9BACT</name>
<feature type="transmembrane region" description="Helical" evidence="1">
    <location>
        <begin position="186"/>
        <end position="206"/>
    </location>
</feature>
<organism evidence="2 3">
    <name type="scientific">Dyadobacter luteus</name>
    <dbReference type="NCBI Taxonomy" id="2259619"/>
    <lineage>
        <taxon>Bacteria</taxon>
        <taxon>Pseudomonadati</taxon>
        <taxon>Bacteroidota</taxon>
        <taxon>Cytophagia</taxon>
        <taxon>Cytophagales</taxon>
        <taxon>Spirosomataceae</taxon>
        <taxon>Dyadobacter</taxon>
    </lineage>
</organism>
<comment type="caution">
    <text evidence="2">The sequence shown here is derived from an EMBL/GenBank/DDBJ whole genome shotgun (WGS) entry which is preliminary data.</text>
</comment>
<feature type="transmembrane region" description="Helical" evidence="1">
    <location>
        <begin position="135"/>
        <end position="155"/>
    </location>
</feature>
<dbReference type="EMBL" id="QNUL01000014">
    <property type="protein sequence ID" value="REA59670.1"/>
    <property type="molecule type" value="Genomic_DNA"/>
</dbReference>
<dbReference type="AlphaFoldDB" id="A0A3D8Y8T9"/>
<accession>A0A3D8Y8T9</accession>
<feature type="transmembrane region" description="Helical" evidence="1">
    <location>
        <begin position="21"/>
        <end position="39"/>
    </location>
</feature>
<dbReference type="InterPro" id="IPR021913">
    <property type="entry name" value="DUF3526"/>
</dbReference>
<dbReference type="Proteomes" id="UP000256373">
    <property type="component" value="Unassembled WGS sequence"/>
</dbReference>
<sequence length="459" mass="52029">MKNIRKMLYLEAKNFLTGPTVWMGVAAILLFGLYGFYYGTQLINHQEMTINSIADVQKKHLDEVVEHGHGKPAGSTAYYPFFYTSNPASPWARFAIGQRDVNPFTLKVKMLAIEGQLYDSELTNPLTLLVGNLDAAFVFVFLFPLLIIAFTYNIISDEQESGVWKMVSVSNSSIAKSILLKISIRLFAVLVTALSIFTIGIITLHLPLSYPTFQLGVGLLLYLLFWFGISILVVSLNKSSSFNATALIGIWIFLCILYPGIANIGINSKVPVPEAVQTAIDQREGYHAKWDLPKAPTMEKFYAFYPQYKKYPIPEDRYSSGWYYAMQFAGDLESANSSEILFAKLQERQSLSQVTGILNPVIGIQQLFNKVANTDLAGHVRYLNSVKHHHRNVREYFYPFIFEETLTEDLNWHSYPAYKQAGYFQENVSSNVTSFMIWTLLLVGCSVILFKRNFIHIQA</sequence>
<evidence type="ECO:0000313" key="2">
    <source>
        <dbReference type="EMBL" id="REA59670.1"/>
    </source>
</evidence>
<gene>
    <name evidence="2" type="ORF">DSL64_16820</name>
</gene>